<dbReference type="STRING" id="670386.D3B3Y7"/>
<dbReference type="PANTHER" id="PTHR10827:SF85">
    <property type="entry name" value="CALCIUM-BINDING PROTEIN"/>
    <property type="match status" value="1"/>
</dbReference>
<accession>D3B3Y7</accession>
<dbReference type="GO" id="GO:0005509">
    <property type="term" value="F:calcium ion binding"/>
    <property type="evidence" value="ECO:0007669"/>
    <property type="project" value="InterPro"/>
</dbReference>
<dbReference type="AlphaFoldDB" id="D3B3Y7"/>
<evidence type="ECO:0000313" key="3">
    <source>
        <dbReference type="EMBL" id="EFA84035.1"/>
    </source>
</evidence>
<dbReference type="Pfam" id="PF13499">
    <property type="entry name" value="EF-hand_7"/>
    <property type="match status" value="1"/>
</dbReference>
<feature type="domain" description="EF-hand" evidence="2">
    <location>
        <begin position="118"/>
        <end position="153"/>
    </location>
</feature>
<dbReference type="EMBL" id="ADBJ01000010">
    <property type="protein sequence ID" value="EFA84035.1"/>
    <property type="molecule type" value="Genomic_DNA"/>
</dbReference>
<dbReference type="PROSITE" id="PS50222">
    <property type="entry name" value="EF_HAND_2"/>
    <property type="match status" value="4"/>
</dbReference>
<name>D3B3Y7_HETP5</name>
<feature type="domain" description="EF-hand" evidence="2">
    <location>
        <begin position="6"/>
        <end position="41"/>
    </location>
</feature>
<evidence type="ECO:0000256" key="1">
    <source>
        <dbReference type="ARBA" id="ARBA00022837"/>
    </source>
</evidence>
<proteinExistence type="predicted"/>
<feature type="domain" description="EF-hand" evidence="2">
    <location>
        <begin position="42"/>
        <end position="77"/>
    </location>
</feature>
<dbReference type="PROSITE" id="PS00018">
    <property type="entry name" value="EF_HAND_1"/>
    <property type="match status" value="2"/>
</dbReference>
<feature type="domain" description="EF-hand" evidence="2">
    <location>
        <begin position="82"/>
        <end position="117"/>
    </location>
</feature>
<dbReference type="SMART" id="SM00054">
    <property type="entry name" value="EFh"/>
    <property type="match status" value="4"/>
</dbReference>
<reference evidence="3 4" key="1">
    <citation type="journal article" date="2011" name="Genome Res.">
        <title>Phylogeny-wide analysis of social amoeba genomes highlights ancient origins for complex intercellular communication.</title>
        <authorList>
            <person name="Heidel A.J."/>
            <person name="Lawal H.M."/>
            <person name="Felder M."/>
            <person name="Schilde C."/>
            <person name="Helps N.R."/>
            <person name="Tunggal B."/>
            <person name="Rivero F."/>
            <person name="John U."/>
            <person name="Schleicher M."/>
            <person name="Eichinger L."/>
            <person name="Platzer M."/>
            <person name="Noegel A.A."/>
            <person name="Schaap P."/>
            <person name="Gloeckner G."/>
        </authorList>
    </citation>
    <scope>NUCLEOTIDE SEQUENCE [LARGE SCALE GENOMIC DNA]</scope>
    <source>
        <strain evidence="4">ATCC 26659 / Pp 5 / PN500</strain>
    </source>
</reference>
<dbReference type="InterPro" id="IPR011992">
    <property type="entry name" value="EF-hand-dom_pair"/>
</dbReference>
<protein>
    <submittedName>
        <fullName evidence="3">Calcium-binding protein</fullName>
    </submittedName>
</protein>
<comment type="caution">
    <text evidence="3">The sequence shown here is derived from an EMBL/GenBank/DDBJ whole genome shotgun (WGS) entry which is preliminary data.</text>
</comment>
<evidence type="ECO:0000313" key="4">
    <source>
        <dbReference type="Proteomes" id="UP000001396"/>
    </source>
</evidence>
<dbReference type="PANTHER" id="PTHR10827">
    <property type="entry name" value="RETICULOCALBIN"/>
    <property type="match status" value="1"/>
</dbReference>
<sequence>MSVFDEIDENVKKFLDRFDGNGDGEVSFDEVVNKLTAQKVKDPQGTAYKIFKQIDENGDEKITINELRMNSNKFKKNEIDQLIKKEIEFFFKNYDVDNDQVCTFEEVYNFYEKRGDKRPEARTMAIFSAFDKDKSSTITKEECNTRFLNKKFGQV</sequence>
<dbReference type="Proteomes" id="UP000001396">
    <property type="component" value="Unassembled WGS sequence"/>
</dbReference>
<evidence type="ECO:0000259" key="2">
    <source>
        <dbReference type="PROSITE" id="PS50222"/>
    </source>
</evidence>
<keyword evidence="4" id="KW-1185">Reference proteome</keyword>
<dbReference type="InParanoid" id="D3B3Y7"/>
<dbReference type="InterPro" id="IPR018247">
    <property type="entry name" value="EF_Hand_1_Ca_BS"/>
</dbReference>
<dbReference type="InterPro" id="IPR002048">
    <property type="entry name" value="EF_hand_dom"/>
</dbReference>
<keyword evidence="1" id="KW-0106">Calcium</keyword>
<dbReference type="RefSeq" id="XP_020436152.1">
    <property type="nucleotide sequence ID" value="XM_020574080.1"/>
</dbReference>
<dbReference type="OMA" id="ECNTRFL"/>
<dbReference type="SUPFAM" id="SSF47473">
    <property type="entry name" value="EF-hand"/>
    <property type="match status" value="1"/>
</dbReference>
<dbReference type="GeneID" id="31358631"/>
<gene>
    <name evidence="3" type="primary">cbpH</name>
    <name evidence="3" type="ORF">PPL_03108</name>
</gene>
<dbReference type="Gene3D" id="1.10.238.10">
    <property type="entry name" value="EF-hand"/>
    <property type="match status" value="2"/>
</dbReference>
<dbReference type="FunCoup" id="D3B3Y7">
    <property type="interactions" value="3"/>
</dbReference>
<dbReference type="Pfam" id="PF13202">
    <property type="entry name" value="EF-hand_5"/>
    <property type="match status" value="1"/>
</dbReference>
<organism evidence="3 4">
    <name type="scientific">Heterostelium pallidum (strain ATCC 26659 / Pp 5 / PN500)</name>
    <name type="common">Cellular slime mold</name>
    <name type="synonym">Polysphondylium pallidum</name>
    <dbReference type="NCBI Taxonomy" id="670386"/>
    <lineage>
        <taxon>Eukaryota</taxon>
        <taxon>Amoebozoa</taxon>
        <taxon>Evosea</taxon>
        <taxon>Eumycetozoa</taxon>
        <taxon>Dictyostelia</taxon>
        <taxon>Acytosteliales</taxon>
        <taxon>Acytosteliaceae</taxon>
        <taxon>Heterostelium</taxon>
    </lineage>
</organism>